<dbReference type="AlphaFoldDB" id="A0A3R8NGF1"/>
<name>A0A3R8NGF1_BIBTR</name>
<dbReference type="EMBL" id="RRUC01000024">
    <property type="protein sequence ID" value="RRN02698.1"/>
    <property type="molecule type" value="Genomic_DNA"/>
</dbReference>
<organism evidence="1 2">
    <name type="scientific">Bibersteinia trehalosi</name>
    <name type="common">Pasteurella trehalosi</name>
    <dbReference type="NCBI Taxonomy" id="47735"/>
    <lineage>
        <taxon>Bacteria</taxon>
        <taxon>Pseudomonadati</taxon>
        <taxon>Pseudomonadota</taxon>
        <taxon>Gammaproteobacteria</taxon>
        <taxon>Pasteurellales</taxon>
        <taxon>Pasteurellaceae</taxon>
        <taxon>Bibersteinia</taxon>
    </lineage>
</organism>
<evidence type="ECO:0000313" key="1">
    <source>
        <dbReference type="EMBL" id="RRN02698.1"/>
    </source>
</evidence>
<sequence length="184" mass="19372">MALGQHAKSDIEKNITEYVKKEQPIIYQTVEGTYYFLSATGKAVYLTREIVLDIAPLLIAPEVTAGTKAFVWTSRAALGAGANVASQKLSGQDFNTVEMVGATVSSVVTPSLKTAKDVVRFNAGVGMATGLVNGGNGLQDAALSGIASYGSSKISNPVLSITIGELIQKLPVVFESMKSKNEEE</sequence>
<dbReference type="RefSeq" id="WP_125135022.1">
    <property type="nucleotide sequence ID" value="NZ_RRUC01000024.1"/>
</dbReference>
<protein>
    <submittedName>
        <fullName evidence="1">Uncharacterized protein</fullName>
    </submittedName>
</protein>
<reference evidence="1 2" key="1">
    <citation type="submission" date="2018-11" db="EMBL/GenBank/DDBJ databases">
        <title>Whole genome sequence of Bibersteinia trehalosi strain OADDL-BT1 an multidrug resistant pathogen isolate.</title>
        <authorList>
            <person name="Couger M."/>
            <person name="Ramachandran A."/>
        </authorList>
    </citation>
    <scope>NUCLEOTIDE SEQUENCE [LARGE SCALE GENOMIC DNA]</scope>
    <source>
        <strain evidence="1 2">OADDL-BT1</strain>
    </source>
</reference>
<dbReference type="Proteomes" id="UP000276010">
    <property type="component" value="Unassembled WGS sequence"/>
</dbReference>
<evidence type="ECO:0000313" key="2">
    <source>
        <dbReference type="Proteomes" id="UP000276010"/>
    </source>
</evidence>
<proteinExistence type="predicted"/>
<gene>
    <name evidence="1" type="ORF">EIM44_07250</name>
</gene>
<comment type="caution">
    <text evidence="1">The sequence shown here is derived from an EMBL/GenBank/DDBJ whole genome shotgun (WGS) entry which is preliminary data.</text>
</comment>
<accession>A0A3R8NGF1</accession>